<dbReference type="AlphaFoldDB" id="A0A0F9UAL3"/>
<protein>
    <recommendedName>
        <fullName evidence="2">Terminase small subunit</fullName>
    </recommendedName>
</protein>
<sequence>MKETLRHQEAFDYYYSLGDTRRLLLVSQKAGVAEATAKRWSTRFKWRSRIAERDKKNALKLQAKTDKTILKTKSDYHKEVQESLSLIRGALALVAKKVKDQVLKADSAKDLGTLIKAQDAAIRLEQLLSGEADSRPENKLIIEYRDPVPRARPVESEVVENV</sequence>
<organism evidence="1">
    <name type="scientific">marine sediment metagenome</name>
    <dbReference type="NCBI Taxonomy" id="412755"/>
    <lineage>
        <taxon>unclassified sequences</taxon>
        <taxon>metagenomes</taxon>
        <taxon>ecological metagenomes</taxon>
    </lineage>
</organism>
<comment type="caution">
    <text evidence="1">The sequence shown here is derived from an EMBL/GenBank/DDBJ whole genome shotgun (WGS) entry which is preliminary data.</text>
</comment>
<accession>A0A0F9UAL3</accession>
<evidence type="ECO:0000313" key="1">
    <source>
        <dbReference type="EMBL" id="KKN58296.1"/>
    </source>
</evidence>
<evidence type="ECO:0008006" key="2">
    <source>
        <dbReference type="Google" id="ProtNLM"/>
    </source>
</evidence>
<reference evidence="1" key="1">
    <citation type="journal article" date="2015" name="Nature">
        <title>Complex archaea that bridge the gap between prokaryotes and eukaryotes.</title>
        <authorList>
            <person name="Spang A."/>
            <person name="Saw J.H."/>
            <person name="Jorgensen S.L."/>
            <person name="Zaremba-Niedzwiedzka K."/>
            <person name="Martijn J."/>
            <person name="Lind A.E."/>
            <person name="van Eijk R."/>
            <person name="Schleper C."/>
            <person name="Guy L."/>
            <person name="Ettema T.J."/>
        </authorList>
    </citation>
    <scope>NUCLEOTIDE SEQUENCE</scope>
</reference>
<dbReference type="EMBL" id="LAZR01000768">
    <property type="protein sequence ID" value="KKN58296.1"/>
    <property type="molecule type" value="Genomic_DNA"/>
</dbReference>
<proteinExistence type="predicted"/>
<gene>
    <name evidence="1" type="ORF">LCGC14_0553760</name>
</gene>
<name>A0A0F9UAL3_9ZZZZ</name>